<sequence length="313" mass="33109">MGVNGRQSETMMQLNSGRNAATSLGLLAILLWGTVVGLIRGVSESFGPIGGAALIYTVGAFFLVLLLGFPRLRSFPRSYLIVGSILFVAYEICLSLSLGFAHNRGQAIELGIVNYLWPCFTVILAMLINGQRASAWVAPGILLSLCGIVWVVGGPGGLSVERTAANVSSNPLSYGLAFSGAIIWAVYCNVTKRYADGKNGVALFFMLTSAVLWTKFFLSAEPKLAFTTPATVELCVAGGAMAAGYAFWNVGILRGNLTLLATASYFTPVFSTFFAALWLSTPLSISFWQGVAMVTAGSLLCWAATRGKPARGG</sequence>
<feature type="transmembrane region" description="Helical" evidence="6">
    <location>
        <begin position="135"/>
        <end position="152"/>
    </location>
</feature>
<dbReference type="InterPro" id="IPR050638">
    <property type="entry name" value="AA-Vitamin_Transporters"/>
</dbReference>
<feature type="transmembrane region" description="Helical" evidence="6">
    <location>
        <begin position="107"/>
        <end position="128"/>
    </location>
</feature>
<feature type="transmembrane region" description="Helical" evidence="6">
    <location>
        <begin position="200"/>
        <end position="218"/>
    </location>
</feature>
<dbReference type="PANTHER" id="PTHR32322">
    <property type="entry name" value="INNER MEMBRANE TRANSPORTER"/>
    <property type="match status" value="1"/>
</dbReference>
<name>H0F9B4_9BURK</name>
<dbReference type="NCBIfam" id="NF008676">
    <property type="entry name" value="PRK11689.1"/>
    <property type="match status" value="1"/>
</dbReference>
<keyword evidence="5 6" id="KW-0472">Membrane</keyword>
<dbReference type="STRING" id="477184.KYC_16832"/>
<comment type="subcellular location">
    <subcellularLocation>
        <location evidence="1">Membrane</location>
        <topology evidence="1">Multi-pass membrane protein</topology>
    </subcellularLocation>
</comment>
<dbReference type="Pfam" id="PF00892">
    <property type="entry name" value="EamA"/>
    <property type="match status" value="2"/>
</dbReference>
<dbReference type="PANTHER" id="PTHR32322:SF2">
    <property type="entry name" value="EAMA DOMAIN-CONTAINING PROTEIN"/>
    <property type="match status" value="1"/>
</dbReference>
<comment type="similarity">
    <text evidence="2">Belongs to the EamA transporter family.</text>
</comment>
<feature type="domain" description="EamA" evidence="7">
    <location>
        <begin position="174"/>
        <end position="300"/>
    </location>
</feature>
<dbReference type="GO" id="GO:0016020">
    <property type="term" value="C:membrane"/>
    <property type="evidence" value="ECO:0007669"/>
    <property type="project" value="UniProtKB-SubCell"/>
</dbReference>
<evidence type="ECO:0000256" key="1">
    <source>
        <dbReference type="ARBA" id="ARBA00004141"/>
    </source>
</evidence>
<feature type="transmembrane region" description="Helical" evidence="6">
    <location>
        <begin position="79"/>
        <end position="101"/>
    </location>
</feature>
<dbReference type="Proteomes" id="UP000003113">
    <property type="component" value="Unassembled WGS sequence"/>
</dbReference>
<feature type="transmembrane region" description="Helical" evidence="6">
    <location>
        <begin position="45"/>
        <end position="67"/>
    </location>
</feature>
<evidence type="ECO:0000256" key="4">
    <source>
        <dbReference type="ARBA" id="ARBA00022989"/>
    </source>
</evidence>
<evidence type="ECO:0000313" key="9">
    <source>
        <dbReference type="Proteomes" id="UP000003113"/>
    </source>
</evidence>
<evidence type="ECO:0000259" key="7">
    <source>
        <dbReference type="Pfam" id="PF00892"/>
    </source>
</evidence>
<feature type="transmembrane region" description="Helical" evidence="6">
    <location>
        <begin position="285"/>
        <end position="305"/>
    </location>
</feature>
<dbReference type="InterPro" id="IPR000620">
    <property type="entry name" value="EamA_dom"/>
</dbReference>
<evidence type="ECO:0000256" key="6">
    <source>
        <dbReference type="SAM" id="Phobius"/>
    </source>
</evidence>
<feature type="transmembrane region" description="Helical" evidence="6">
    <location>
        <begin position="230"/>
        <end position="250"/>
    </location>
</feature>
<dbReference type="AlphaFoldDB" id="H0F9B4"/>
<comment type="caution">
    <text evidence="8">The sequence shown here is derived from an EMBL/GenBank/DDBJ whole genome shotgun (WGS) entry which is preliminary data.</text>
</comment>
<keyword evidence="3 6" id="KW-0812">Transmembrane</keyword>
<reference evidence="8 9" key="1">
    <citation type="journal article" date="2012" name="J. Bacteriol.">
        <title>Genome sequence of the highly efficient arsenite-oxidizing bacterium Achromobacter arsenitoxydans SY8.</title>
        <authorList>
            <person name="Li X."/>
            <person name="Hu Y."/>
            <person name="Gong J."/>
            <person name="Lin Y."/>
            <person name="Johnstone L."/>
            <person name="Rensing C."/>
            <person name="Wang G."/>
        </authorList>
    </citation>
    <scope>NUCLEOTIDE SEQUENCE [LARGE SCALE GENOMIC DNA]</scope>
    <source>
        <strain evidence="8 9">SY8</strain>
    </source>
</reference>
<evidence type="ECO:0000313" key="8">
    <source>
        <dbReference type="EMBL" id="EHK65179.1"/>
    </source>
</evidence>
<evidence type="ECO:0000256" key="3">
    <source>
        <dbReference type="ARBA" id="ARBA00022692"/>
    </source>
</evidence>
<keyword evidence="4 6" id="KW-1133">Transmembrane helix</keyword>
<proteinExistence type="inferred from homology"/>
<dbReference type="PATRIC" id="fig|477184.5.peg.3322"/>
<evidence type="ECO:0000256" key="2">
    <source>
        <dbReference type="ARBA" id="ARBA00007362"/>
    </source>
</evidence>
<dbReference type="eggNOG" id="COG0697">
    <property type="taxonomic scope" value="Bacteria"/>
</dbReference>
<protein>
    <submittedName>
        <fullName evidence="8">Aromatic amino acid exporter</fullName>
    </submittedName>
</protein>
<organism evidence="8 9">
    <name type="scientific">Achromobacter arsenitoxydans SY8</name>
    <dbReference type="NCBI Taxonomy" id="477184"/>
    <lineage>
        <taxon>Bacteria</taxon>
        <taxon>Pseudomonadati</taxon>
        <taxon>Pseudomonadota</taxon>
        <taxon>Betaproteobacteria</taxon>
        <taxon>Burkholderiales</taxon>
        <taxon>Alcaligenaceae</taxon>
        <taxon>Achromobacter</taxon>
    </lineage>
</organism>
<dbReference type="InterPro" id="IPR037185">
    <property type="entry name" value="EmrE-like"/>
</dbReference>
<gene>
    <name evidence="8" type="ORF">KYC_16832</name>
</gene>
<accession>H0F9B4</accession>
<feature type="transmembrane region" description="Helical" evidence="6">
    <location>
        <begin position="257"/>
        <end position="279"/>
    </location>
</feature>
<feature type="transmembrane region" description="Helical" evidence="6">
    <location>
        <begin position="172"/>
        <end position="188"/>
    </location>
</feature>
<keyword evidence="9" id="KW-1185">Reference proteome</keyword>
<dbReference type="EMBL" id="AGUF01000055">
    <property type="protein sequence ID" value="EHK65179.1"/>
    <property type="molecule type" value="Genomic_DNA"/>
</dbReference>
<evidence type="ECO:0000256" key="5">
    <source>
        <dbReference type="ARBA" id="ARBA00023136"/>
    </source>
</evidence>
<feature type="domain" description="EamA" evidence="7">
    <location>
        <begin position="23"/>
        <end position="152"/>
    </location>
</feature>
<dbReference type="SUPFAM" id="SSF103481">
    <property type="entry name" value="Multidrug resistance efflux transporter EmrE"/>
    <property type="match status" value="2"/>
</dbReference>
<feature type="transmembrane region" description="Helical" evidence="6">
    <location>
        <begin position="20"/>
        <end position="39"/>
    </location>
</feature>